<feature type="active site" description="Proton acceptor" evidence="9 10">
    <location>
        <position position="67"/>
    </location>
</feature>
<dbReference type="Proteomes" id="UP001209713">
    <property type="component" value="Unassembled WGS sequence"/>
</dbReference>
<evidence type="ECO:0000256" key="8">
    <source>
        <dbReference type="ARBA" id="ARBA00023204"/>
    </source>
</evidence>
<reference evidence="13 14" key="1">
    <citation type="submission" date="2022-10" db="EMBL/GenBank/DDBJ databases">
        <title>Marinomonas transparenta sp. nov. and Marinomonas sargassi sp. nov., isolated from marine alga (Sargassum natans (L.) Gaillon).</title>
        <authorList>
            <person name="Wang Y."/>
        </authorList>
    </citation>
    <scope>NUCLEOTIDE SEQUENCE [LARGE SCALE GENOMIC DNA]</scope>
    <source>
        <strain evidence="13 14">C2222</strain>
    </source>
</reference>
<evidence type="ECO:0000256" key="2">
    <source>
        <dbReference type="ARBA" id="ARBA00002631"/>
    </source>
</evidence>
<evidence type="ECO:0000256" key="9">
    <source>
        <dbReference type="HAMAP-Rule" id="MF_00148"/>
    </source>
</evidence>
<evidence type="ECO:0000256" key="10">
    <source>
        <dbReference type="PROSITE-ProRule" id="PRU10072"/>
    </source>
</evidence>
<sequence length="243" mass="27227">MKEQMKQASHWHAALEQELDKGYMSALLSFLEQEDRVNTVFPIESERLMALKVTPFDSVKVVILGQDPYHGEGQAHGLSFSVKPDVKIPPSLVNIYKELEADLAISPANHGSLIQWAEQGVLLLNSVLTVTEGKAGSHQKKGWETFTDRIIELINKEHEGVVFMLWGSYAQKKGCQIDKAKHCVLESVHPSPLSAYRGFFGCSHFSKANQYLISQSKAPINWSLDPIEKQASEHENHQIVLPL</sequence>
<evidence type="ECO:0000256" key="11">
    <source>
        <dbReference type="RuleBase" id="RU003780"/>
    </source>
</evidence>
<dbReference type="PANTHER" id="PTHR11264">
    <property type="entry name" value="URACIL-DNA GLYCOSYLASE"/>
    <property type="match status" value="1"/>
</dbReference>
<dbReference type="NCBIfam" id="NF003588">
    <property type="entry name" value="PRK05254.1-1"/>
    <property type="match status" value="1"/>
</dbReference>
<comment type="caution">
    <text evidence="13">The sequence shown here is derived from an EMBL/GenBank/DDBJ whole genome shotgun (WGS) entry which is preliminary data.</text>
</comment>
<keyword evidence="13" id="KW-0326">Glycosidase</keyword>
<keyword evidence="7 9" id="KW-0378">Hydrolase</keyword>
<proteinExistence type="inferred from homology"/>
<gene>
    <name evidence="9 13" type="primary">ung</name>
    <name evidence="13" type="ORF">OFY17_13770</name>
</gene>
<dbReference type="NCBIfam" id="NF003592">
    <property type="entry name" value="PRK05254.1-5"/>
    <property type="match status" value="1"/>
</dbReference>
<dbReference type="SUPFAM" id="SSF52141">
    <property type="entry name" value="Uracil-DNA glycosylase-like"/>
    <property type="match status" value="1"/>
</dbReference>
<evidence type="ECO:0000259" key="12">
    <source>
        <dbReference type="SMART" id="SM00986"/>
    </source>
</evidence>
<dbReference type="PANTHER" id="PTHR11264:SF0">
    <property type="entry name" value="URACIL-DNA GLYCOSYLASE"/>
    <property type="match status" value="1"/>
</dbReference>
<evidence type="ECO:0000313" key="14">
    <source>
        <dbReference type="Proteomes" id="UP001209713"/>
    </source>
</evidence>
<dbReference type="NCBIfam" id="NF003589">
    <property type="entry name" value="PRK05254.1-2"/>
    <property type="match status" value="1"/>
</dbReference>
<dbReference type="InterPro" id="IPR036895">
    <property type="entry name" value="Uracil-DNA_glycosylase-like_sf"/>
</dbReference>
<dbReference type="EMBL" id="JAOVZB010000006">
    <property type="protein sequence ID" value="MCV2403935.1"/>
    <property type="molecule type" value="Genomic_DNA"/>
</dbReference>
<dbReference type="InterPro" id="IPR018085">
    <property type="entry name" value="Ura-DNA_Glyclase_AS"/>
</dbReference>
<dbReference type="Gene3D" id="3.40.470.10">
    <property type="entry name" value="Uracil-DNA glycosylase-like domain"/>
    <property type="match status" value="1"/>
</dbReference>
<organism evidence="13 14">
    <name type="scientific">Marinomonas sargassi</name>
    <dbReference type="NCBI Taxonomy" id="2984494"/>
    <lineage>
        <taxon>Bacteria</taxon>
        <taxon>Pseudomonadati</taxon>
        <taxon>Pseudomonadota</taxon>
        <taxon>Gammaproteobacteria</taxon>
        <taxon>Oceanospirillales</taxon>
        <taxon>Oceanospirillaceae</taxon>
        <taxon>Marinomonas</taxon>
    </lineage>
</organism>
<dbReference type="SMART" id="SM00987">
    <property type="entry name" value="UreE_C"/>
    <property type="match status" value="1"/>
</dbReference>
<dbReference type="NCBIfam" id="NF003591">
    <property type="entry name" value="PRK05254.1-4"/>
    <property type="match status" value="1"/>
</dbReference>
<comment type="subcellular location">
    <subcellularLocation>
        <location evidence="9">Cytoplasm</location>
    </subcellularLocation>
</comment>
<protein>
    <recommendedName>
        <fullName evidence="5 9">Uracil-DNA glycosylase</fullName>
        <shortName evidence="9">UDG</shortName>
        <ecNumber evidence="4 9">3.2.2.27</ecNumber>
    </recommendedName>
</protein>
<dbReference type="NCBIfam" id="TIGR00628">
    <property type="entry name" value="ung"/>
    <property type="match status" value="1"/>
</dbReference>
<dbReference type="PROSITE" id="PS00130">
    <property type="entry name" value="U_DNA_GLYCOSYLASE"/>
    <property type="match status" value="1"/>
</dbReference>
<evidence type="ECO:0000256" key="5">
    <source>
        <dbReference type="ARBA" id="ARBA00018429"/>
    </source>
</evidence>
<evidence type="ECO:0000256" key="6">
    <source>
        <dbReference type="ARBA" id="ARBA00022763"/>
    </source>
</evidence>
<comment type="similarity">
    <text evidence="3 9 11">Belongs to the uracil-DNA glycosylase (UDG) superfamily. UNG family.</text>
</comment>
<keyword evidence="8 9" id="KW-0234">DNA repair</keyword>
<dbReference type="SMART" id="SM00986">
    <property type="entry name" value="UDG"/>
    <property type="match status" value="1"/>
</dbReference>
<keyword evidence="14" id="KW-1185">Reference proteome</keyword>
<dbReference type="GO" id="GO:0004844">
    <property type="term" value="F:uracil DNA N-glycosylase activity"/>
    <property type="evidence" value="ECO:0007669"/>
    <property type="project" value="UniProtKB-EC"/>
</dbReference>
<accession>A0ABT2YVL2</accession>
<comment type="function">
    <text evidence="2 9 11">Excises uracil residues from the DNA which can arise as a result of misincorporation of dUMP residues by DNA polymerase or due to deamination of cytosine.</text>
</comment>
<dbReference type="HAMAP" id="MF_00148">
    <property type="entry name" value="UDG"/>
    <property type="match status" value="1"/>
</dbReference>
<name>A0ABT2YVL2_9GAMM</name>
<dbReference type="Pfam" id="PF03167">
    <property type="entry name" value="UDG"/>
    <property type="match status" value="1"/>
</dbReference>
<evidence type="ECO:0000256" key="4">
    <source>
        <dbReference type="ARBA" id="ARBA00012030"/>
    </source>
</evidence>
<feature type="domain" description="Uracil-DNA glycosylase-like" evidence="12">
    <location>
        <begin position="52"/>
        <end position="212"/>
    </location>
</feature>
<dbReference type="RefSeq" id="WP_263531316.1">
    <property type="nucleotide sequence ID" value="NZ_JAOVZB010000006.1"/>
</dbReference>
<evidence type="ECO:0000256" key="1">
    <source>
        <dbReference type="ARBA" id="ARBA00001400"/>
    </source>
</evidence>
<evidence type="ECO:0000256" key="3">
    <source>
        <dbReference type="ARBA" id="ARBA00008184"/>
    </source>
</evidence>
<dbReference type="InterPro" id="IPR005122">
    <property type="entry name" value="Uracil-DNA_glycosylase-like"/>
</dbReference>
<dbReference type="InterPro" id="IPR002043">
    <property type="entry name" value="UDG_fam1"/>
</dbReference>
<keyword evidence="6 9" id="KW-0227">DNA damage</keyword>
<comment type="catalytic activity">
    <reaction evidence="1 9 11">
        <text>Hydrolyzes single-stranded DNA or mismatched double-stranded DNA and polynucleotides, releasing free uracil.</text>
        <dbReference type="EC" id="3.2.2.27"/>
    </reaction>
</comment>
<dbReference type="CDD" id="cd10027">
    <property type="entry name" value="UDG-F1-like"/>
    <property type="match status" value="1"/>
</dbReference>
<evidence type="ECO:0000313" key="13">
    <source>
        <dbReference type="EMBL" id="MCV2403935.1"/>
    </source>
</evidence>
<dbReference type="EC" id="3.2.2.27" evidence="4 9"/>
<keyword evidence="9" id="KW-0963">Cytoplasm</keyword>
<evidence type="ECO:0000256" key="7">
    <source>
        <dbReference type="ARBA" id="ARBA00022801"/>
    </source>
</evidence>